<proteinExistence type="predicted"/>
<feature type="region of interest" description="Disordered" evidence="1">
    <location>
        <begin position="1"/>
        <end position="29"/>
    </location>
</feature>
<dbReference type="Proteomes" id="UP001500393">
    <property type="component" value="Unassembled WGS sequence"/>
</dbReference>
<protein>
    <submittedName>
        <fullName evidence="2">Uncharacterized protein</fullName>
    </submittedName>
</protein>
<organism evidence="2 3">
    <name type="scientific">Kribbella sancticallisti</name>
    <dbReference type="NCBI Taxonomy" id="460087"/>
    <lineage>
        <taxon>Bacteria</taxon>
        <taxon>Bacillati</taxon>
        <taxon>Actinomycetota</taxon>
        <taxon>Actinomycetes</taxon>
        <taxon>Propionibacteriales</taxon>
        <taxon>Kribbellaceae</taxon>
        <taxon>Kribbella</taxon>
    </lineage>
</organism>
<accession>A0ABN2D3G3</accession>
<evidence type="ECO:0000256" key="1">
    <source>
        <dbReference type="SAM" id="MobiDB-lite"/>
    </source>
</evidence>
<evidence type="ECO:0000313" key="2">
    <source>
        <dbReference type="EMBL" id="GAA1569729.1"/>
    </source>
</evidence>
<feature type="compositionally biased region" description="Basic and acidic residues" evidence="1">
    <location>
        <begin position="14"/>
        <end position="29"/>
    </location>
</feature>
<gene>
    <name evidence="2" type="ORF">GCM10009789_24000</name>
</gene>
<comment type="caution">
    <text evidence="2">The sequence shown here is derived from an EMBL/GenBank/DDBJ whole genome shotgun (WGS) entry which is preliminary data.</text>
</comment>
<keyword evidence="3" id="KW-1185">Reference proteome</keyword>
<name>A0ABN2D3G3_9ACTN</name>
<dbReference type="EMBL" id="BAAAOS010000018">
    <property type="protein sequence ID" value="GAA1569729.1"/>
    <property type="molecule type" value="Genomic_DNA"/>
</dbReference>
<reference evidence="2 3" key="1">
    <citation type="journal article" date="2019" name="Int. J. Syst. Evol. Microbiol.">
        <title>The Global Catalogue of Microorganisms (GCM) 10K type strain sequencing project: providing services to taxonomists for standard genome sequencing and annotation.</title>
        <authorList>
            <consortium name="The Broad Institute Genomics Platform"/>
            <consortium name="The Broad Institute Genome Sequencing Center for Infectious Disease"/>
            <person name="Wu L."/>
            <person name="Ma J."/>
        </authorList>
    </citation>
    <scope>NUCLEOTIDE SEQUENCE [LARGE SCALE GENOMIC DNA]</scope>
    <source>
        <strain evidence="2 3">JCM 14969</strain>
    </source>
</reference>
<evidence type="ECO:0000313" key="3">
    <source>
        <dbReference type="Proteomes" id="UP001500393"/>
    </source>
</evidence>
<sequence length="81" mass="8296">MPPVSSQGAIAAKNGEEGGSRSGIDFRERLPLPVPGGAYGWPSIAADTGSLPAAEPVTRDNGPCRRTAAARLERVAGPRSL</sequence>